<dbReference type="OrthoDB" id="8186325at2759"/>
<protein>
    <submittedName>
        <fullName evidence="3">(apollo) hypothetical protein</fullName>
    </submittedName>
</protein>
<name>A0A8S3XPR3_PARAO</name>
<evidence type="ECO:0000256" key="1">
    <source>
        <dbReference type="SAM" id="MobiDB-lite"/>
    </source>
</evidence>
<dbReference type="Proteomes" id="UP000691718">
    <property type="component" value="Unassembled WGS sequence"/>
</dbReference>
<accession>A0A8S3XPR3</accession>
<keyword evidence="2" id="KW-0732">Signal</keyword>
<evidence type="ECO:0000313" key="3">
    <source>
        <dbReference type="EMBL" id="CAG5035565.1"/>
    </source>
</evidence>
<comment type="caution">
    <text evidence="3">The sequence shown here is derived from an EMBL/GenBank/DDBJ whole genome shotgun (WGS) entry which is preliminary data.</text>
</comment>
<feature type="region of interest" description="Disordered" evidence="1">
    <location>
        <begin position="24"/>
        <end position="45"/>
    </location>
</feature>
<feature type="signal peptide" evidence="2">
    <location>
        <begin position="1"/>
        <end position="19"/>
    </location>
</feature>
<keyword evidence="4" id="KW-1185">Reference proteome</keyword>
<sequence length="96" mass="11040">MRTLAITMCLVLALAATIAVPIKDVGNDPQSTREKRSPSDWHSEPEGVWKKKLVWQEEWKQIWKTEKKLVWKTVEVPAWKKSVETSLEEGLDSNPP</sequence>
<proteinExistence type="predicted"/>
<reference evidence="3" key="1">
    <citation type="submission" date="2021-04" db="EMBL/GenBank/DDBJ databases">
        <authorList>
            <person name="Tunstrom K."/>
        </authorList>
    </citation>
    <scope>NUCLEOTIDE SEQUENCE</scope>
</reference>
<feature type="chain" id="PRO_5035757471" evidence="2">
    <location>
        <begin position="20"/>
        <end position="96"/>
    </location>
</feature>
<dbReference type="EMBL" id="CAJQZP010001272">
    <property type="protein sequence ID" value="CAG5035565.1"/>
    <property type="molecule type" value="Genomic_DNA"/>
</dbReference>
<dbReference type="AlphaFoldDB" id="A0A8S3XPR3"/>
<evidence type="ECO:0000313" key="4">
    <source>
        <dbReference type="Proteomes" id="UP000691718"/>
    </source>
</evidence>
<evidence type="ECO:0000256" key="2">
    <source>
        <dbReference type="SAM" id="SignalP"/>
    </source>
</evidence>
<feature type="compositionally biased region" description="Basic and acidic residues" evidence="1">
    <location>
        <begin position="31"/>
        <end position="45"/>
    </location>
</feature>
<gene>
    <name evidence="3" type="ORF">PAPOLLO_LOCUS20579</name>
</gene>
<organism evidence="3 4">
    <name type="scientific">Parnassius apollo</name>
    <name type="common">Apollo butterfly</name>
    <name type="synonym">Papilio apollo</name>
    <dbReference type="NCBI Taxonomy" id="110799"/>
    <lineage>
        <taxon>Eukaryota</taxon>
        <taxon>Metazoa</taxon>
        <taxon>Ecdysozoa</taxon>
        <taxon>Arthropoda</taxon>
        <taxon>Hexapoda</taxon>
        <taxon>Insecta</taxon>
        <taxon>Pterygota</taxon>
        <taxon>Neoptera</taxon>
        <taxon>Endopterygota</taxon>
        <taxon>Lepidoptera</taxon>
        <taxon>Glossata</taxon>
        <taxon>Ditrysia</taxon>
        <taxon>Papilionoidea</taxon>
        <taxon>Papilionidae</taxon>
        <taxon>Parnassiinae</taxon>
        <taxon>Parnassini</taxon>
        <taxon>Parnassius</taxon>
        <taxon>Parnassius</taxon>
    </lineage>
</organism>